<name>A0A1Q2D1R8_9ACTN</name>
<keyword evidence="3" id="KW-1185">Reference proteome</keyword>
<evidence type="ECO:0000313" key="2">
    <source>
        <dbReference type="EMBL" id="AQP52231.1"/>
    </source>
</evidence>
<dbReference type="EMBL" id="CP019607">
    <property type="protein sequence ID" value="AQP52231.1"/>
    <property type="molecule type" value="Genomic_DNA"/>
</dbReference>
<evidence type="ECO:0008006" key="4">
    <source>
        <dbReference type="Google" id="ProtNLM"/>
    </source>
</evidence>
<dbReference type="KEGG" id="tfa:BW733_16795"/>
<feature type="transmembrane region" description="Helical" evidence="1">
    <location>
        <begin position="115"/>
        <end position="135"/>
    </location>
</feature>
<keyword evidence="1" id="KW-1133">Transmembrane helix</keyword>
<feature type="transmembrane region" description="Helical" evidence="1">
    <location>
        <begin position="220"/>
        <end position="242"/>
    </location>
</feature>
<feature type="transmembrane region" description="Helical" evidence="1">
    <location>
        <begin position="142"/>
        <end position="164"/>
    </location>
</feature>
<dbReference type="RefSeq" id="WP_077352273.1">
    <property type="nucleotide sequence ID" value="NZ_CP019607.1"/>
</dbReference>
<feature type="transmembrane region" description="Helical" evidence="1">
    <location>
        <begin position="58"/>
        <end position="77"/>
    </location>
</feature>
<dbReference type="Pfam" id="PF07077">
    <property type="entry name" value="DUF1345"/>
    <property type="match status" value="1"/>
</dbReference>
<dbReference type="Proteomes" id="UP000188235">
    <property type="component" value="Chromosome"/>
</dbReference>
<evidence type="ECO:0000313" key="3">
    <source>
        <dbReference type="Proteomes" id="UP000188235"/>
    </source>
</evidence>
<reference evidence="2 3" key="1">
    <citation type="journal article" date="2008" name="Int. J. Syst. Evol. Microbiol.">
        <title>Tessaracoccus flavescens sp. nov., isolated from marine sediment.</title>
        <authorList>
            <person name="Lee D.W."/>
            <person name="Lee S.D."/>
        </authorList>
    </citation>
    <scope>NUCLEOTIDE SEQUENCE [LARGE SCALE GENOMIC DNA]</scope>
    <source>
        <strain evidence="2 3">SST-39T</strain>
    </source>
</reference>
<gene>
    <name evidence="2" type="ORF">BW733_16795</name>
</gene>
<keyword evidence="1" id="KW-0472">Membrane</keyword>
<dbReference type="InterPro" id="IPR009781">
    <property type="entry name" value="DUF1345"/>
</dbReference>
<accession>A0A1Q2D1R8</accession>
<feature type="transmembrane region" description="Helical" evidence="1">
    <location>
        <begin position="20"/>
        <end position="38"/>
    </location>
</feature>
<protein>
    <recommendedName>
        <fullName evidence="4">DUF1345 domain-containing protein</fullName>
    </recommendedName>
</protein>
<dbReference type="STRING" id="399497.BW733_16795"/>
<sequence length="244" mass="26715">MDADDEQQTVPRAFNDPWRAQWSSLLATLLVVPALLIVNRDRLHAESLREWVAGSTDLLLLLGSLTWIVFGLLYLGWTQLIFGRLDAARLSAITARQARERHTLSDELSGFGGPVSWSVSTAIIAVLVSVFVMLNADRWPPLVAPVLAIAVAMTSWVSMTYAYALRYARLAASGATFRFSIAEEPRFVDFLSLSFLTSTLHGSEIHPTTRAGLKAVRGHALTAFMFNAVVVALTVSLVVTSVSR</sequence>
<proteinExistence type="predicted"/>
<organism evidence="2 3">
    <name type="scientific">Tessaracoccus flavescens</name>
    <dbReference type="NCBI Taxonomy" id="399497"/>
    <lineage>
        <taxon>Bacteria</taxon>
        <taxon>Bacillati</taxon>
        <taxon>Actinomycetota</taxon>
        <taxon>Actinomycetes</taxon>
        <taxon>Propionibacteriales</taxon>
        <taxon>Propionibacteriaceae</taxon>
        <taxon>Tessaracoccus</taxon>
    </lineage>
</organism>
<keyword evidence="1" id="KW-0812">Transmembrane</keyword>
<dbReference type="AlphaFoldDB" id="A0A1Q2D1R8"/>
<evidence type="ECO:0000256" key="1">
    <source>
        <dbReference type="SAM" id="Phobius"/>
    </source>
</evidence>